<keyword evidence="4 7" id="KW-1133">Transmembrane helix</keyword>
<dbReference type="Gene3D" id="1.20.1740.10">
    <property type="entry name" value="Amino acid/polyamine transporter I"/>
    <property type="match status" value="1"/>
</dbReference>
<feature type="transmembrane region" description="Helical" evidence="7">
    <location>
        <begin position="70"/>
        <end position="93"/>
    </location>
</feature>
<evidence type="ECO:0000256" key="5">
    <source>
        <dbReference type="ARBA" id="ARBA00023136"/>
    </source>
</evidence>
<feature type="transmembrane region" description="Helical" evidence="7">
    <location>
        <begin position="370"/>
        <end position="396"/>
    </location>
</feature>
<dbReference type="Proteomes" id="UP000305362">
    <property type="component" value="Unassembled WGS sequence"/>
</dbReference>
<dbReference type="PROSITE" id="PS51294">
    <property type="entry name" value="HTH_MYB"/>
    <property type="match status" value="1"/>
</dbReference>
<dbReference type="SUPFAM" id="SSF46689">
    <property type="entry name" value="Homeodomain-like"/>
    <property type="match status" value="1"/>
</dbReference>
<evidence type="ECO:0000313" key="13">
    <source>
        <dbReference type="Proteomes" id="UP000310708"/>
    </source>
</evidence>
<feature type="transmembrane region" description="Helical" evidence="7">
    <location>
        <begin position="262"/>
        <end position="284"/>
    </location>
</feature>
<evidence type="ECO:0000259" key="8">
    <source>
        <dbReference type="PROSITE" id="PS50090"/>
    </source>
</evidence>
<reference evidence="12 13" key="1">
    <citation type="submission" date="2019-03" db="EMBL/GenBank/DDBJ databases">
        <title>Sequencing 25 genomes of Wallemia mellicola.</title>
        <authorList>
            <person name="Gostincar C."/>
        </authorList>
    </citation>
    <scope>NUCLEOTIDE SEQUENCE [LARGE SCALE GENOMIC DNA]</scope>
    <source>
        <strain evidence="10 12">EXF-1277</strain>
        <strain evidence="11 13">EXF-757</strain>
    </source>
</reference>
<dbReference type="GO" id="GO:0015179">
    <property type="term" value="F:L-amino acid transmembrane transporter activity"/>
    <property type="evidence" value="ECO:0007669"/>
    <property type="project" value="TreeGrafter"/>
</dbReference>
<accession>A0A4T0T2V2</accession>
<feature type="transmembrane region" description="Helical" evidence="7">
    <location>
        <begin position="153"/>
        <end position="173"/>
    </location>
</feature>
<dbReference type="Proteomes" id="UP000310708">
    <property type="component" value="Unassembled WGS sequence"/>
</dbReference>
<dbReference type="InterPro" id="IPR001005">
    <property type="entry name" value="SANT/Myb"/>
</dbReference>
<feature type="domain" description="HTH myb-type" evidence="9">
    <location>
        <begin position="405"/>
        <end position="459"/>
    </location>
</feature>
<dbReference type="PROSITE" id="PS50090">
    <property type="entry name" value="MYB_LIKE"/>
    <property type="match status" value="1"/>
</dbReference>
<feature type="transmembrane region" description="Helical" evidence="7">
    <location>
        <begin position="121"/>
        <end position="141"/>
    </location>
</feature>
<feature type="transmembrane region" description="Helical" evidence="7">
    <location>
        <begin position="44"/>
        <end position="64"/>
    </location>
</feature>
<dbReference type="InterPro" id="IPR013057">
    <property type="entry name" value="AA_transpt_TM"/>
</dbReference>
<comment type="subcellular location">
    <subcellularLocation>
        <location evidence="1">Membrane</location>
        <topology evidence="1">Multi-pass membrane protein</topology>
    </subcellularLocation>
</comment>
<protein>
    <recommendedName>
        <fullName evidence="14">Amino acid transporter transmembrane domain-containing protein</fullName>
    </recommendedName>
</protein>
<feature type="transmembrane region" description="Helical" evidence="7">
    <location>
        <begin position="229"/>
        <end position="250"/>
    </location>
</feature>
<evidence type="ECO:0000256" key="1">
    <source>
        <dbReference type="ARBA" id="ARBA00004141"/>
    </source>
</evidence>
<dbReference type="PANTHER" id="PTHR22950">
    <property type="entry name" value="AMINO ACID TRANSPORTER"/>
    <property type="match status" value="1"/>
</dbReference>
<evidence type="ECO:0000313" key="12">
    <source>
        <dbReference type="Proteomes" id="UP000305362"/>
    </source>
</evidence>
<proteinExistence type="inferred from homology"/>
<comment type="caution">
    <text evidence="11">The sequence shown here is derived from an EMBL/GenBank/DDBJ whole genome shotgun (WGS) entry which is preliminary data.</text>
</comment>
<evidence type="ECO:0000259" key="9">
    <source>
        <dbReference type="PROSITE" id="PS51294"/>
    </source>
</evidence>
<organism evidence="11 13">
    <name type="scientific">Wallemia mellicola</name>
    <dbReference type="NCBI Taxonomy" id="1708541"/>
    <lineage>
        <taxon>Eukaryota</taxon>
        <taxon>Fungi</taxon>
        <taxon>Dikarya</taxon>
        <taxon>Basidiomycota</taxon>
        <taxon>Wallemiomycotina</taxon>
        <taxon>Wallemiomycetes</taxon>
        <taxon>Wallemiales</taxon>
        <taxon>Wallemiaceae</taxon>
        <taxon>Wallemia</taxon>
    </lineage>
</organism>
<dbReference type="AlphaFoldDB" id="A0A4T0T2V2"/>
<dbReference type="EMBL" id="SPRX01000101">
    <property type="protein sequence ID" value="TIC61366.1"/>
    <property type="molecule type" value="Genomic_DNA"/>
</dbReference>
<feature type="transmembrane region" description="Helical" evidence="7">
    <location>
        <begin position="304"/>
        <end position="325"/>
    </location>
</feature>
<comment type="similarity">
    <text evidence="2">Belongs to the amino acid/polyamine transporter 2 family.</text>
</comment>
<feature type="region of interest" description="Disordered" evidence="6">
    <location>
        <begin position="470"/>
        <end position="491"/>
    </location>
</feature>
<feature type="transmembrane region" description="Helical" evidence="7">
    <location>
        <begin position="346"/>
        <end position="364"/>
    </location>
</feature>
<dbReference type="Pfam" id="PF00249">
    <property type="entry name" value="Myb_DNA-binding"/>
    <property type="match status" value="1"/>
</dbReference>
<evidence type="ECO:0000256" key="4">
    <source>
        <dbReference type="ARBA" id="ARBA00022989"/>
    </source>
</evidence>
<sequence length="580" mass="63442">MNYTSDKDQKKEAVEVTADVTTLKDDLEVNGMNAEFINLRTTGWVQAIPLILKVQIGLGVLSIASTLTSLGYALGTVVLVFIGFLTTYSNVIISNYVQEHPEIDTVSDIGYSLFKRPGKEIFEVAFCIYMIMIVSSGLLGMSTALSQLSDNGACSVIFVSVMAIVVFLLASLHQARYVSYAAWFGVGCIIVSVMIVTIAVAVADRPAAAPVGEYNLGLTASVKGSFVDVMSGISTIIFAYGGLPAFIPIMKEMKQEKDFTKSLYVGQGITTVFYIIVSLVVYTYCGQYISSPVLGSAGTIIKKISYGIAFSGLLAGAVVVAHLLAKSLFVRIFKRSQHLYKKSARHYVYWMLTVAVGVVVAYIVANCIPYFDLVISLVGAIFMTFFVIVMPGLVFLMKNDNHKNRVECKKTPWTAEEDATLLNLYEVDGPLWTKISSSLPGRSALNCRNRYRKFGGKVYKARKLSASGSKKDYVNSDSQNESTDGSTFDVHDCDSKSSDISGSNDIENFNVVVARMFPQLVPQDAFNTLFMMQLNAIPTGATPIQSDASPMFPEEAEFRQVSLPSSSSPLIFDFENVFTW</sequence>
<evidence type="ECO:0000313" key="11">
    <source>
        <dbReference type="EMBL" id="TIC61366.1"/>
    </source>
</evidence>
<evidence type="ECO:0000313" key="10">
    <source>
        <dbReference type="EMBL" id="TIC58041.1"/>
    </source>
</evidence>
<dbReference type="InterPro" id="IPR009057">
    <property type="entry name" value="Homeodomain-like_sf"/>
</dbReference>
<dbReference type="OrthoDB" id="40134at2759"/>
<keyword evidence="5 7" id="KW-0472">Membrane</keyword>
<feature type="compositionally biased region" description="Polar residues" evidence="6">
    <location>
        <begin position="475"/>
        <end position="486"/>
    </location>
</feature>
<feature type="domain" description="Myb-like" evidence="8">
    <location>
        <begin position="405"/>
        <end position="455"/>
    </location>
</feature>
<dbReference type="PANTHER" id="PTHR22950:SF461">
    <property type="entry name" value="AMINO ACID TRANSPORTER TRANSMEMBRANE DOMAIN-CONTAINING PROTEIN"/>
    <property type="match status" value="1"/>
</dbReference>
<keyword evidence="3 7" id="KW-0812">Transmembrane</keyword>
<evidence type="ECO:0000256" key="6">
    <source>
        <dbReference type="SAM" id="MobiDB-lite"/>
    </source>
</evidence>
<evidence type="ECO:0000256" key="3">
    <source>
        <dbReference type="ARBA" id="ARBA00022692"/>
    </source>
</evidence>
<evidence type="ECO:0000256" key="7">
    <source>
        <dbReference type="SAM" id="Phobius"/>
    </source>
</evidence>
<feature type="transmembrane region" description="Helical" evidence="7">
    <location>
        <begin position="180"/>
        <end position="203"/>
    </location>
</feature>
<dbReference type="CDD" id="cd00167">
    <property type="entry name" value="SANT"/>
    <property type="match status" value="1"/>
</dbReference>
<evidence type="ECO:0000256" key="2">
    <source>
        <dbReference type="ARBA" id="ARBA00008066"/>
    </source>
</evidence>
<dbReference type="GO" id="GO:0016020">
    <property type="term" value="C:membrane"/>
    <property type="evidence" value="ECO:0007669"/>
    <property type="project" value="UniProtKB-SubCell"/>
</dbReference>
<dbReference type="Pfam" id="PF01490">
    <property type="entry name" value="Aa_trans"/>
    <property type="match status" value="1"/>
</dbReference>
<dbReference type="EMBL" id="SPRV01000097">
    <property type="protein sequence ID" value="TIC58041.1"/>
    <property type="molecule type" value="Genomic_DNA"/>
</dbReference>
<name>A0A4T0T2V2_9BASI</name>
<dbReference type="InterPro" id="IPR017930">
    <property type="entry name" value="Myb_dom"/>
</dbReference>
<dbReference type="Gene3D" id="1.10.10.60">
    <property type="entry name" value="Homeodomain-like"/>
    <property type="match status" value="1"/>
</dbReference>
<gene>
    <name evidence="11" type="ORF">E3Q01_04368</name>
    <name evidence="10" type="ORF">E3Q03_04339</name>
</gene>
<evidence type="ECO:0008006" key="14">
    <source>
        <dbReference type="Google" id="ProtNLM"/>
    </source>
</evidence>
<dbReference type="SMART" id="SM00717">
    <property type="entry name" value="SANT"/>
    <property type="match status" value="1"/>
</dbReference>